<keyword evidence="4 5" id="KW-0521">NADP</keyword>
<dbReference type="InterPro" id="IPR036291">
    <property type="entry name" value="NAD(P)-bd_dom_sf"/>
</dbReference>
<dbReference type="SUPFAM" id="SSF51735">
    <property type="entry name" value="NAD(P)-binding Rossmann-fold domains"/>
    <property type="match status" value="1"/>
</dbReference>
<dbReference type="InterPro" id="IPR002347">
    <property type="entry name" value="SDR_fam"/>
</dbReference>
<dbReference type="GO" id="GO:0006633">
    <property type="term" value="P:fatty acid biosynthetic process"/>
    <property type="evidence" value="ECO:0007669"/>
    <property type="project" value="UniProtKB-KW"/>
</dbReference>
<name>A0A975G1U1_9CAUL</name>
<proteinExistence type="inferred from homology"/>
<dbReference type="SMART" id="SM00822">
    <property type="entry name" value="PKS_KR"/>
    <property type="match status" value="1"/>
</dbReference>
<keyword evidence="5" id="KW-0276">Fatty acid metabolism</keyword>
<dbReference type="InterPro" id="IPR011284">
    <property type="entry name" value="3oxo_ACP_reduc"/>
</dbReference>
<dbReference type="NCBIfam" id="TIGR01830">
    <property type="entry name" value="3oxo_ACP_reduc"/>
    <property type="match status" value="1"/>
</dbReference>
<evidence type="ECO:0000256" key="2">
    <source>
        <dbReference type="ARBA" id="ARBA00023002"/>
    </source>
</evidence>
<accession>A0A975G1U1</accession>
<dbReference type="PRINTS" id="PR00080">
    <property type="entry name" value="SDRFAMILY"/>
</dbReference>
<feature type="binding site" evidence="4">
    <location>
        <position position="186"/>
    </location>
    <ligand>
        <name>NADP(+)</name>
        <dbReference type="ChEBI" id="CHEBI:58349"/>
    </ligand>
</feature>
<evidence type="ECO:0000313" key="7">
    <source>
        <dbReference type="EMBL" id="QUD89003.1"/>
    </source>
</evidence>
<evidence type="ECO:0000256" key="5">
    <source>
        <dbReference type="RuleBase" id="RU366074"/>
    </source>
</evidence>
<feature type="domain" description="Ketoreductase" evidence="6">
    <location>
        <begin position="7"/>
        <end position="189"/>
    </location>
</feature>
<reference evidence="7" key="1">
    <citation type="submission" date="2021-04" db="EMBL/GenBank/DDBJ databases">
        <title>The complete genome sequence of Caulobacter sp. S6.</title>
        <authorList>
            <person name="Tang Y."/>
            <person name="Ouyang W."/>
            <person name="Liu Q."/>
            <person name="Huang B."/>
            <person name="Guo Z."/>
            <person name="Lei P."/>
        </authorList>
    </citation>
    <scope>NUCLEOTIDE SEQUENCE</scope>
    <source>
        <strain evidence="7">S6</strain>
    </source>
</reference>
<dbReference type="RefSeq" id="WP_211939053.1">
    <property type="nucleotide sequence ID" value="NZ_CP073078.1"/>
</dbReference>
<dbReference type="PRINTS" id="PR00081">
    <property type="entry name" value="GDHRDH"/>
</dbReference>
<feature type="active site" description="Proton acceptor" evidence="3">
    <location>
        <position position="153"/>
    </location>
</feature>
<keyword evidence="5" id="KW-0444">Lipid biosynthesis</keyword>
<dbReference type="InterPro" id="IPR050259">
    <property type="entry name" value="SDR"/>
</dbReference>
<dbReference type="GO" id="GO:0051287">
    <property type="term" value="F:NAD binding"/>
    <property type="evidence" value="ECO:0007669"/>
    <property type="project" value="UniProtKB-UniRule"/>
</dbReference>
<dbReference type="PANTHER" id="PTHR42879:SF2">
    <property type="entry name" value="3-OXOACYL-[ACYL-CARRIER-PROTEIN] REDUCTASE FABG"/>
    <property type="match status" value="1"/>
</dbReference>
<evidence type="ECO:0000313" key="8">
    <source>
        <dbReference type="Proteomes" id="UP000676409"/>
    </source>
</evidence>
<evidence type="ECO:0000256" key="4">
    <source>
        <dbReference type="PIRSR" id="PIRSR611284-2"/>
    </source>
</evidence>
<dbReference type="PANTHER" id="PTHR42879">
    <property type="entry name" value="3-OXOACYL-(ACYL-CARRIER-PROTEIN) REDUCTASE"/>
    <property type="match status" value="1"/>
</dbReference>
<protein>
    <recommendedName>
        <fullName evidence="5">3-oxoacyl-[acyl-carrier-protein] reductase</fullName>
        <ecNumber evidence="5">1.1.1.100</ecNumber>
    </recommendedName>
</protein>
<evidence type="ECO:0000256" key="1">
    <source>
        <dbReference type="ARBA" id="ARBA00006484"/>
    </source>
</evidence>
<comment type="similarity">
    <text evidence="1 5">Belongs to the short-chain dehydrogenases/reductases (SDR) family.</text>
</comment>
<dbReference type="InterPro" id="IPR020904">
    <property type="entry name" value="Sc_DH/Rdtase_CS"/>
</dbReference>
<comment type="catalytic activity">
    <reaction evidence="5">
        <text>a (3R)-hydroxyacyl-[ACP] + NADP(+) = a 3-oxoacyl-[ACP] + NADPH + H(+)</text>
        <dbReference type="Rhea" id="RHEA:17397"/>
        <dbReference type="Rhea" id="RHEA-COMP:9916"/>
        <dbReference type="Rhea" id="RHEA-COMP:9945"/>
        <dbReference type="ChEBI" id="CHEBI:15378"/>
        <dbReference type="ChEBI" id="CHEBI:57783"/>
        <dbReference type="ChEBI" id="CHEBI:58349"/>
        <dbReference type="ChEBI" id="CHEBI:78776"/>
        <dbReference type="ChEBI" id="CHEBI:78827"/>
        <dbReference type="EC" id="1.1.1.100"/>
    </reaction>
</comment>
<comment type="function">
    <text evidence="5">Catalyzes the NADPH-dependent reduction of beta-ketoacyl-ACP substrates to beta-hydroxyacyl-ACP products, the first reductive step in the elongation cycle of fatty acid biosynthesis.</text>
</comment>
<feature type="binding site" evidence="4">
    <location>
        <position position="88"/>
    </location>
    <ligand>
        <name>NADP(+)</name>
        <dbReference type="ChEBI" id="CHEBI:58349"/>
    </ligand>
</feature>
<gene>
    <name evidence="7" type="primary">fabG</name>
    <name evidence="7" type="ORF">KCG34_03710</name>
</gene>
<dbReference type="Pfam" id="PF13561">
    <property type="entry name" value="adh_short_C2"/>
    <property type="match status" value="1"/>
</dbReference>
<dbReference type="PROSITE" id="PS00061">
    <property type="entry name" value="ADH_SHORT"/>
    <property type="match status" value="1"/>
</dbReference>
<dbReference type="NCBIfam" id="NF009466">
    <property type="entry name" value="PRK12826.1-2"/>
    <property type="match status" value="1"/>
</dbReference>
<dbReference type="InterPro" id="IPR057326">
    <property type="entry name" value="KR_dom"/>
</dbReference>
<feature type="binding site" evidence="4">
    <location>
        <begin position="153"/>
        <end position="157"/>
    </location>
    <ligand>
        <name>NADP(+)</name>
        <dbReference type="ChEBI" id="CHEBI:58349"/>
    </ligand>
</feature>
<comment type="subunit">
    <text evidence="5">Homotetramer.</text>
</comment>
<feature type="binding site" evidence="4">
    <location>
        <position position="38"/>
    </location>
    <ligand>
        <name>NADP(+)</name>
        <dbReference type="ChEBI" id="CHEBI:58349"/>
    </ligand>
</feature>
<comment type="pathway">
    <text evidence="5">Lipid metabolism; fatty acid biosynthesis.</text>
</comment>
<dbReference type="Proteomes" id="UP000676409">
    <property type="component" value="Chromosome"/>
</dbReference>
<keyword evidence="5" id="KW-0443">Lipid metabolism</keyword>
<keyword evidence="8" id="KW-1185">Reference proteome</keyword>
<dbReference type="Gene3D" id="3.40.50.720">
    <property type="entry name" value="NAD(P)-binding Rossmann-like Domain"/>
    <property type="match status" value="1"/>
</dbReference>
<evidence type="ECO:0000256" key="3">
    <source>
        <dbReference type="PIRSR" id="PIRSR611284-1"/>
    </source>
</evidence>
<dbReference type="AlphaFoldDB" id="A0A975G1U1"/>
<dbReference type="EMBL" id="CP073078">
    <property type="protein sequence ID" value="QUD89003.1"/>
    <property type="molecule type" value="Genomic_DNA"/>
</dbReference>
<keyword evidence="5" id="KW-0275">Fatty acid biosynthesis</keyword>
<dbReference type="GO" id="GO:0004316">
    <property type="term" value="F:3-oxoacyl-[acyl-carrier-protein] reductase (NADPH) activity"/>
    <property type="evidence" value="ECO:0007669"/>
    <property type="project" value="UniProtKB-UniRule"/>
</dbReference>
<dbReference type="KEGG" id="caul:KCG34_03710"/>
<evidence type="ECO:0000259" key="6">
    <source>
        <dbReference type="SMART" id="SM00822"/>
    </source>
</evidence>
<keyword evidence="2 5" id="KW-0560">Oxidoreductase</keyword>
<dbReference type="FunFam" id="3.40.50.720:FF:000173">
    <property type="entry name" value="3-oxoacyl-[acyl-carrier protein] reductase"/>
    <property type="match status" value="1"/>
</dbReference>
<sequence length="246" mass="24864">MFDLSGKTALVTGATGGIGGAIARAFHAQGAHVVLSGTRAEVLGGLASELGERASVAACNLSDPAAVDGLIGAAEAAGTGQVDILVANAGITKDGLLLRMKDEDWEAVLRVNLESYFRLSRAALKGMMKRRWGRIIGVTSVVGVTGNPGQANYAASKAGMIGFSKSLAQEVASRNVTVNCVAPGFIASPMTDALTDQQKEGIMSKIPAGRLGGGDDVAAACVYLAAASGAYVTGQTLHVNGGMAMV</sequence>
<dbReference type="EC" id="1.1.1.100" evidence="5"/>
<organism evidence="7 8">
    <name type="scientific">Phenylobacterium montanum</name>
    <dbReference type="NCBI Taxonomy" id="2823693"/>
    <lineage>
        <taxon>Bacteria</taxon>
        <taxon>Pseudomonadati</taxon>
        <taxon>Pseudomonadota</taxon>
        <taxon>Alphaproteobacteria</taxon>
        <taxon>Caulobacterales</taxon>
        <taxon>Caulobacteraceae</taxon>
        <taxon>Phenylobacterium</taxon>
    </lineage>
</organism>